<accession>A0A8H9HE25</accession>
<comment type="caution">
    <text evidence="3">The sequence shown here is derived from an EMBL/GenBank/DDBJ whole genome shotgun (WGS) entry which is preliminary data.</text>
</comment>
<dbReference type="InterPro" id="IPR051606">
    <property type="entry name" value="Polyketide_Oxido-like"/>
</dbReference>
<dbReference type="EMBL" id="JPRF03000076">
    <property type="protein sequence ID" value="OEV33086.1"/>
    <property type="molecule type" value="Genomic_DNA"/>
</dbReference>
<reference evidence="3" key="3">
    <citation type="submission" date="2016-08" db="EMBL/GenBank/DDBJ databases">
        <title>Sequencing, Assembly and Comparative Genomics of S. aureofaciens ATCC 10762.</title>
        <authorList>
            <person name="Gradnigo J.S."/>
            <person name="Johnson N."/>
            <person name="Somerville G.A."/>
        </authorList>
    </citation>
    <scope>NUCLEOTIDE SEQUENCE [LARGE SCALE GENOMIC DNA]</scope>
    <source>
        <strain evidence="3">ATCC 10762</strain>
    </source>
</reference>
<sequence>MRIAVLGATGRVGRLIVEQGLQRGHEVVALVRRPQTGAVHGRPDVEVRRADVTAPAAFPDLTDVDVVLSALGIGKGDGPGALVAGARVLAEVPVRTLWLGALGSGPSVGAGGGIYQCIMKAFVGEELTEKAAADAIALDGGATVFHAPDLWTGGVSTGRRNIPLEDYAKPLLPPHASRATVAALMLDEAERPTRGARILVPVGRV</sequence>
<dbReference type="Proteomes" id="UP000037395">
    <property type="component" value="Unassembled WGS sequence"/>
</dbReference>
<accession>A0A1E7MXC1</accession>
<gene>
    <name evidence="2" type="ORF">GCM10010502_02730</name>
    <name evidence="3" type="ORF">HS99_0014595</name>
</gene>
<feature type="domain" description="NAD(P)-binding" evidence="1">
    <location>
        <begin position="7"/>
        <end position="189"/>
    </location>
</feature>
<dbReference type="PANTHER" id="PTHR43355">
    <property type="entry name" value="FLAVIN REDUCTASE (NADPH)"/>
    <property type="match status" value="1"/>
</dbReference>
<reference evidence="2" key="5">
    <citation type="submission" date="2020-09" db="EMBL/GenBank/DDBJ databases">
        <authorList>
            <person name="Sun Q."/>
            <person name="Ohkuma M."/>
        </authorList>
    </citation>
    <scope>NUCLEOTIDE SEQUENCE</scope>
    <source>
        <strain evidence="2">JCM 4434</strain>
    </source>
</reference>
<dbReference type="PANTHER" id="PTHR43355:SF2">
    <property type="entry name" value="FLAVIN REDUCTASE (NADPH)"/>
    <property type="match status" value="1"/>
</dbReference>
<dbReference type="Proteomes" id="UP000610124">
    <property type="component" value="Unassembled WGS sequence"/>
</dbReference>
<protein>
    <recommendedName>
        <fullName evidence="1">NAD(P)-binding domain-containing protein</fullName>
    </recommendedName>
</protein>
<evidence type="ECO:0000313" key="4">
    <source>
        <dbReference type="Proteomes" id="UP000037395"/>
    </source>
</evidence>
<name>A0A1E7MXC1_KITAU</name>
<keyword evidence="4" id="KW-1185">Reference proteome</keyword>
<dbReference type="InterPro" id="IPR036291">
    <property type="entry name" value="NAD(P)-bd_dom_sf"/>
</dbReference>
<proteinExistence type="predicted"/>
<reference evidence="4" key="4">
    <citation type="submission" date="2016-08" db="EMBL/GenBank/DDBJ databases">
        <title>Sequencing, assembly and comparative genomics of S. aureofaciens ATCC 10762.</title>
        <authorList>
            <person name="Gradnigo J.S."/>
            <person name="Johnson N."/>
            <person name="Somerville G.A."/>
        </authorList>
    </citation>
    <scope>NUCLEOTIDE SEQUENCE [LARGE SCALE GENOMIC DNA]</scope>
    <source>
        <strain evidence="4">ATCC 10762 / DSM 40127 / CCM 3239 / JCM 4008 / LMG 5968 / NBRC 12843 / NCIMB 8234 / A-377</strain>
    </source>
</reference>
<reference evidence="2" key="1">
    <citation type="journal article" date="2014" name="Int. J. Syst. Evol. Microbiol.">
        <title>Complete genome sequence of Corynebacterium casei LMG S-19264T (=DSM 44701T), isolated from a smear-ripened cheese.</title>
        <authorList>
            <consortium name="US DOE Joint Genome Institute (JGI-PGF)"/>
            <person name="Walter F."/>
            <person name="Albersmeier A."/>
            <person name="Kalinowski J."/>
            <person name="Ruckert C."/>
        </authorList>
    </citation>
    <scope>NUCLEOTIDE SEQUENCE</scope>
    <source>
        <strain evidence="2">JCM 4434</strain>
    </source>
</reference>
<dbReference type="SUPFAM" id="SSF51735">
    <property type="entry name" value="NAD(P)-binding Rossmann-fold domains"/>
    <property type="match status" value="1"/>
</dbReference>
<dbReference type="EMBL" id="BMUB01000001">
    <property type="protein sequence ID" value="GGU55893.1"/>
    <property type="molecule type" value="Genomic_DNA"/>
</dbReference>
<dbReference type="OrthoDB" id="3763081at2"/>
<evidence type="ECO:0000313" key="3">
    <source>
        <dbReference type="EMBL" id="OEV33086.1"/>
    </source>
</evidence>
<organism evidence="3 4">
    <name type="scientific">Kitasatospora aureofaciens</name>
    <name type="common">Streptomyces aureofaciens</name>
    <dbReference type="NCBI Taxonomy" id="1894"/>
    <lineage>
        <taxon>Bacteria</taxon>
        <taxon>Bacillati</taxon>
        <taxon>Actinomycetota</taxon>
        <taxon>Actinomycetes</taxon>
        <taxon>Kitasatosporales</taxon>
        <taxon>Streptomycetaceae</taxon>
        <taxon>Kitasatospora</taxon>
    </lineage>
</organism>
<dbReference type="Gene3D" id="3.40.50.720">
    <property type="entry name" value="NAD(P)-binding Rossmann-like Domain"/>
    <property type="match status" value="1"/>
</dbReference>
<dbReference type="GO" id="GO:0016646">
    <property type="term" value="F:oxidoreductase activity, acting on the CH-NH group of donors, NAD or NADP as acceptor"/>
    <property type="evidence" value="ECO:0007669"/>
    <property type="project" value="TreeGrafter"/>
</dbReference>
<dbReference type="RefSeq" id="WP_030290629.1">
    <property type="nucleotide sequence ID" value="NZ_BMUB01000001.1"/>
</dbReference>
<dbReference type="GeneID" id="97483470"/>
<dbReference type="Pfam" id="PF13460">
    <property type="entry name" value="NAD_binding_10"/>
    <property type="match status" value="1"/>
</dbReference>
<evidence type="ECO:0000259" key="1">
    <source>
        <dbReference type="Pfam" id="PF13460"/>
    </source>
</evidence>
<reference evidence="3 4" key="2">
    <citation type="submission" date="2014-07" db="EMBL/GenBank/DDBJ databases">
        <authorList>
            <person name="Zhang J.E."/>
            <person name="Yang H."/>
            <person name="Guo J."/>
            <person name="Deng Z."/>
            <person name="Luo H."/>
            <person name="Luo M."/>
            <person name="Zhao B."/>
        </authorList>
    </citation>
    <scope>NUCLEOTIDE SEQUENCE [LARGE SCALE GENOMIC DNA]</scope>
    <source>
        <strain evidence="3">ATCC 10762</strain>
        <strain evidence="4">ATCC 10762 / DSM 40127 / CCM 3239 / JCM 4008 / LMG 5968 / NBRC 12843 / NCIMB 8234 / A-377</strain>
    </source>
</reference>
<dbReference type="AlphaFoldDB" id="A0A1E7MXC1"/>
<evidence type="ECO:0000313" key="2">
    <source>
        <dbReference type="EMBL" id="GGU55893.1"/>
    </source>
</evidence>
<dbReference type="InterPro" id="IPR016040">
    <property type="entry name" value="NAD(P)-bd_dom"/>
</dbReference>